<dbReference type="EMBL" id="BK003623">
    <property type="protein sequence ID" value="DAA02321.1"/>
    <property type="molecule type" value="Genomic_DNA"/>
</dbReference>
<dbReference type="AlphaFoldDB" id="Q6IGZ3"/>
<sequence>MAWSSSLAKNCKLAAVTRGKVLLHFPKHRSAEDVVKGRRTRVRKPNNPELKVTTMQRGQKVMSILSGAFRINCSGVELSADFAAQNAGVQLIPKIMYDKT</sequence>
<name>Q6IGZ3_DROME</name>
<protein>
    <submittedName>
        <fullName evidence="1">HDC04192</fullName>
    </submittedName>
</protein>
<accession>Q6IGZ3</accession>
<reference evidence="1" key="1">
    <citation type="journal article" date="2003" name="Genome Biol.">
        <title>An integrated gene annotation and transcriptional profiling approach towards the full gene content of the Drosophila genome.</title>
        <authorList>
            <person name="Hild M."/>
            <person name="Beckmann B."/>
            <person name="Haas S.A."/>
            <person name="Koch B."/>
            <person name="Solovyev V."/>
            <person name="Busold C."/>
            <person name="Fellenberg K."/>
            <person name="Boutros M."/>
            <person name="Vingron M."/>
            <person name="Sauer F."/>
            <person name="Hoheisel J.D."/>
            <person name="Paro R."/>
        </authorList>
    </citation>
    <scope>NUCLEOTIDE SEQUENCE</scope>
</reference>
<gene>
    <name evidence="1" type="ORF">HDC04192</name>
</gene>
<evidence type="ECO:0000313" key="1">
    <source>
        <dbReference type="EMBL" id="DAA02321.1"/>
    </source>
</evidence>
<organism evidence="1">
    <name type="scientific">Drosophila melanogaster</name>
    <name type="common">Fruit fly</name>
    <dbReference type="NCBI Taxonomy" id="7227"/>
    <lineage>
        <taxon>Eukaryota</taxon>
        <taxon>Metazoa</taxon>
        <taxon>Ecdysozoa</taxon>
        <taxon>Arthropoda</taxon>
        <taxon>Hexapoda</taxon>
        <taxon>Insecta</taxon>
        <taxon>Pterygota</taxon>
        <taxon>Neoptera</taxon>
        <taxon>Endopterygota</taxon>
        <taxon>Diptera</taxon>
        <taxon>Brachycera</taxon>
        <taxon>Muscomorpha</taxon>
        <taxon>Ephydroidea</taxon>
        <taxon>Drosophilidae</taxon>
        <taxon>Drosophila</taxon>
        <taxon>Sophophora</taxon>
    </lineage>
</organism>
<proteinExistence type="predicted"/>